<protein>
    <submittedName>
        <fullName evidence="3">Uncharacterized protein</fullName>
    </submittedName>
</protein>
<feature type="region of interest" description="Disordered" evidence="1">
    <location>
        <begin position="1"/>
        <end position="107"/>
    </location>
</feature>
<accession>A0A7E4VSV7</accession>
<feature type="compositionally biased region" description="Basic and acidic residues" evidence="1">
    <location>
        <begin position="48"/>
        <end position="71"/>
    </location>
</feature>
<dbReference type="Proteomes" id="UP000492821">
    <property type="component" value="Unassembled WGS sequence"/>
</dbReference>
<feature type="compositionally biased region" description="Pro residues" evidence="1">
    <location>
        <begin position="1"/>
        <end position="12"/>
    </location>
</feature>
<keyword evidence="2" id="KW-1185">Reference proteome</keyword>
<feature type="compositionally biased region" description="Low complexity" evidence="1">
    <location>
        <begin position="22"/>
        <end position="35"/>
    </location>
</feature>
<dbReference type="AlphaFoldDB" id="A0A7E4VSV7"/>
<reference evidence="2" key="1">
    <citation type="journal article" date="2013" name="Genetics">
        <title>The draft genome and transcriptome of Panagrellus redivivus are shaped by the harsh demands of a free-living lifestyle.</title>
        <authorList>
            <person name="Srinivasan J."/>
            <person name="Dillman A.R."/>
            <person name="Macchietto M.G."/>
            <person name="Heikkinen L."/>
            <person name="Lakso M."/>
            <person name="Fracchia K.M."/>
            <person name="Antoshechkin I."/>
            <person name="Mortazavi A."/>
            <person name="Wong G."/>
            <person name="Sternberg P.W."/>
        </authorList>
    </citation>
    <scope>NUCLEOTIDE SEQUENCE [LARGE SCALE GENOMIC DNA]</scope>
    <source>
        <strain evidence="2">MT8872</strain>
    </source>
</reference>
<reference evidence="3" key="2">
    <citation type="submission" date="2020-10" db="UniProtKB">
        <authorList>
            <consortium name="WormBaseParasite"/>
        </authorList>
    </citation>
    <scope>IDENTIFICATION</scope>
</reference>
<organism evidence="2 3">
    <name type="scientific">Panagrellus redivivus</name>
    <name type="common">Microworm</name>
    <dbReference type="NCBI Taxonomy" id="6233"/>
    <lineage>
        <taxon>Eukaryota</taxon>
        <taxon>Metazoa</taxon>
        <taxon>Ecdysozoa</taxon>
        <taxon>Nematoda</taxon>
        <taxon>Chromadorea</taxon>
        <taxon>Rhabditida</taxon>
        <taxon>Tylenchina</taxon>
        <taxon>Panagrolaimomorpha</taxon>
        <taxon>Panagrolaimoidea</taxon>
        <taxon>Panagrolaimidae</taxon>
        <taxon>Panagrellus</taxon>
    </lineage>
</organism>
<evidence type="ECO:0000313" key="2">
    <source>
        <dbReference type="Proteomes" id="UP000492821"/>
    </source>
</evidence>
<proteinExistence type="predicted"/>
<sequence>MPPAAPEGPSPPSKCSFHATIHPSATSTDPTTTHTELYQHATSSTTSLRHDPDQINRSDSTIRLHLLDHAPRPPSVTTDGELSARSPKSRPKRTFPQPEALSIVSLS</sequence>
<dbReference type="WBParaSite" id="Pan_g2961.t1">
    <property type="protein sequence ID" value="Pan_g2961.t1"/>
    <property type="gene ID" value="Pan_g2961"/>
</dbReference>
<evidence type="ECO:0000313" key="3">
    <source>
        <dbReference type="WBParaSite" id="Pan_g2961.t1"/>
    </source>
</evidence>
<name>A0A7E4VSV7_PANRE</name>
<evidence type="ECO:0000256" key="1">
    <source>
        <dbReference type="SAM" id="MobiDB-lite"/>
    </source>
</evidence>